<dbReference type="InterPro" id="IPR001810">
    <property type="entry name" value="F-box_dom"/>
</dbReference>
<dbReference type="EMBL" id="JBAMMX010000028">
    <property type="protein sequence ID" value="KAK6911620.1"/>
    <property type="molecule type" value="Genomic_DNA"/>
</dbReference>
<dbReference type="SMART" id="SM00256">
    <property type="entry name" value="FBOX"/>
    <property type="match status" value="1"/>
</dbReference>
<name>A0AAN8UA18_9MAGN</name>
<keyword evidence="3" id="KW-1185">Reference proteome</keyword>
<feature type="domain" description="F-box" evidence="1">
    <location>
        <begin position="117"/>
        <end position="162"/>
    </location>
</feature>
<dbReference type="PANTHER" id="PTHR31111:SF136">
    <property type="entry name" value="F-BOX ASSOCIATED DOMAIN-CONTAINING PROTEIN"/>
    <property type="match status" value="1"/>
</dbReference>
<dbReference type="Pfam" id="PF00646">
    <property type="entry name" value="F-box"/>
    <property type="match status" value="1"/>
</dbReference>
<dbReference type="Proteomes" id="UP001370490">
    <property type="component" value="Unassembled WGS sequence"/>
</dbReference>
<dbReference type="InterPro" id="IPR036047">
    <property type="entry name" value="F-box-like_dom_sf"/>
</dbReference>
<dbReference type="SUPFAM" id="SSF81383">
    <property type="entry name" value="F-box domain"/>
    <property type="match status" value="1"/>
</dbReference>
<evidence type="ECO:0000313" key="3">
    <source>
        <dbReference type="Proteomes" id="UP001370490"/>
    </source>
</evidence>
<evidence type="ECO:0000313" key="2">
    <source>
        <dbReference type="EMBL" id="KAK6911620.1"/>
    </source>
</evidence>
<organism evidence="2 3">
    <name type="scientific">Dillenia turbinata</name>
    <dbReference type="NCBI Taxonomy" id="194707"/>
    <lineage>
        <taxon>Eukaryota</taxon>
        <taxon>Viridiplantae</taxon>
        <taxon>Streptophyta</taxon>
        <taxon>Embryophyta</taxon>
        <taxon>Tracheophyta</taxon>
        <taxon>Spermatophyta</taxon>
        <taxon>Magnoliopsida</taxon>
        <taxon>eudicotyledons</taxon>
        <taxon>Gunneridae</taxon>
        <taxon>Pentapetalae</taxon>
        <taxon>Dilleniales</taxon>
        <taxon>Dilleniaceae</taxon>
        <taxon>Dillenia</taxon>
    </lineage>
</organism>
<comment type="caution">
    <text evidence="2">The sequence shown here is derived from an EMBL/GenBank/DDBJ whole genome shotgun (WGS) entry which is preliminary data.</text>
</comment>
<gene>
    <name evidence="2" type="ORF">RJ641_023713</name>
</gene>
<proteinExistence type="predicted"/>
<reference evidence="2 3" key="1">
    <citation type="submission" date="2023-12" db="EMBL/GenBank/DDBJ databases">
        <title>A high-quality genome assembly for Dillenia turbinata (Dilleniales).</title>
        <authorList>
            <person name="Chanderbali A."/>
        </authorList>
    </citation>
    <scope>NUCLEOTIDE SEQUENCE [LARGE SCALE GENOMIC DNA]</scope>
    <source>
        <strain evidence="2">LSX21</strain>
        <tissue evidence="2">Leaf</tissue>
    </source>
</reference>
<sequence>MSVGILDESLSLVRLISDECNIWVMKEYGRAESWSKLYRIILQTGNWRLRGFVGNEIILEKDIREHPSYNVKNGECKDLGLNGFLWKLHQVTLMDGLLLLEKGNLELGPENLISNDQMSSHQFPNEIIIEILLRPPVKSLLKLRSVSKSWYSTVVHPSFIRMQATRARSLQKASNNSHLLHWPPGSADTKLCTVYCDRSFEEQAKLKIPFQCVGCYIEPRSSAIEAPSPNRSIVDSAFHAWKGKRLRIATDDISANSPYALIEVSAHHLLEQSFTKKEKESYGKVFVHIDAFLSHLVVTWWRSTPQNVSIHRQKTKIITETMQMSSELSDALTLSEWDII</sequence>
<dbReference type="Gene3D" id="1.20.1280.50">
    <property type="match status" value="1"/>
</dbReference>
<evidence type="ECO:0000259" key="1">
    <source>
        <dbReference type="PROSITE" id="PS50181"/>
    </source>
</evidence>
<dbReference type="AlphaFoldDB" id="A0AAN8UA18"/>
<dbReference type="PANTHER" id="PTHR31111">
    <property type="entry name" value="BNAA05G37150D PROTEIN-RELATED"/>
    <property type="match status" value="1"/>
</dbReference>
<protein>
    <submittedName>
        <fullName evidence="2">F-box domain</fullName>
    </submittedName>
</protein>
<dbReference type="PROSITE" id="PS50181">
    <property type="entry name" value="FBOX"/>
    <property type="match status" value="1"/>
</dbReference>
<accession>A0AAN8UA18</accession>